<feature type="binding site" description="axial binding residue" evidence="8">
    <location>
        <position position="38"/>
    </location>
    <ligand>
        <name>heme b</name>
        <dbReference type="ChEBI" id="CHEBI:60344"/>
        <label>bD</label>
    </ligand>
    <ligandPart>
        <name>Fe</name>
        <dbReference type="ChEBI" id="CHEBI:18248"/>
    </ligandPart>
</feature>
<name>A0A9D1QZ12_9BACT</name>
<dbReference type="GO" id="GO:0046872">
    <property type="term" value="F:metal ion binding"/>
    <property type="evidence" value="ECO:0007669"/>
    <property type="project" value="UniProtKB-KW"/>
</dbReference>
<protein>
    <submittedName>
        <fullName evidence="10">Succinate dehydrogenase/fumarate reductase cytochrome b subunit</fullName>
    </submittedName>
</protein>
<dbReference type="InterPro" id="IPR034804">
    <property type="entry name" value="SQR/QFR_C/D"/>
</dbReference>
<keyword evidence="6 8" id="KW-0408">Iron</keyword>
<feature type="transmembrane region" description="Helical" evidence="9">
    <location>
        <begin position="109"/>
        <end position="133"/>
    </location>
</feature>
<feature type="transmembrane region" description="Helical" evidence="9">
    <location>
        <begin position="192"/>
        <end position="211"/>
    </location>
</feature>
<keyword evidence="3 9" id="KW-0812">Transmembrane</keyword>
<keyword evidence="4 8" id="KW-0479">Metal-binding</keyword>
<evidence type="ECO:0000256" key="1">
    <source>
        <dbReference type="ARBA" id="ARBA00004370"/>
    </source>
</evidence>
<dbReference type="GO" id="GO:0006099">
    <property type="term" value="P:tricarboxylic acid cycle"/>
    <property type="evidence" value="ECO:0007669"/>
    <property type="project" value="InterPro"/>
</dbReference>
<feature type="transmembrane region" description="Helical" evidence="9">
    <location>
        <begin position="21"/>
        <end position="47"/>
    </location>
</feature>
<evidence type="ECO:0000256" key="4">
    <source>
        <dbReference type="ARBA" id="ARBA00022723"/>
    </source>
</evidence>
<feature type="transmembrane region" description="Helical" evidence="9">
    <location>
        <begin position="67"/>
        <end position="88"/>
    </location>
</feature>
<dbReference type="Proteomes" id="UP000824264">
    <property type="component" value="Unassembled WGS sequence"/>
</dbReference>
<evidence type="ECO:0000256" key="6">
    <source>
        <dbReference type="ARBA" id="ARBA00023004"/>
    </source>
</evidence>
<reference evidence="10" key="2">
    <citation type="submission" date="2021-04" db="EMBL/GenBank/DDBJ databases">
        <authorList>
            <person name="Gilroy R."/>
        </authorList>
    </citation>
    <scope>NUCLEOTIDE SEQUENCE</scope>
    <source>
        <strain evidence="10">ChiSxjej5B17-1746</strain>
    </source>
</reference>
<evidence type="ECO:0000256" key="8">
    <source>
        <dbReference type="PIRSR" id="PIRSR000177-1"/>
    </source>
</evidence>
<sequence>MDQANITSHVKLRSNISGYTDVVQMLTGVLLCLFVFMHMLLVSSVILSPNLMNGIAGFLETSYLAQIGGPILLLVIVLHFILAARKMPFSPVELREFWRQARMMHHLDTWLWLVQVVTAIIILVLASAHVINILSNLPISAQKSAAAIQGGMVPFYLLLFAAVDLHIAIGLYRIGVKFGILTRENRLQWRKYALYLVIGLALLSLATHYSFATLAI</sequence>
<keyword evidence="2 8" id="KW-0349">Heme</keyword>
<feature type="transmembrane region" description="Helical" evidence="9">
    <location>
        <begin position="153"/>
        <end position="172"/>
    </location>
</feature>
<dbReference type="PIRSF" id="PIRSF000177">
    <property type="entry name" value="Fumar_rd_cyt_b"/>
    <property type="match status" value="1"/>
</dbReference>
<evidence type="ECO:0000256" key="2">
    <source>
        <dbReference type="ARBA" id="ARBA00022617"/>
    </source>
</evidence>
<dbReference type="GO" id="GO:0016020">
    <property type="term" value="C:membrane"/>
    <property type="evidence" value="ECO:0007669"/>
    <property type="project" value="UniProtKB-SubCell"/>
</dbReference>
<dbReference type="InterPro" id="IPR000701">
    <property type="entry name" value="SuccDH_FuR_B_TM-su"/>
</dbReference>
<feature type="binding site" description="axial binding residue" evidence="8">
    <location>
        <position position="166"/>
    </location>
    <ligand>
        <name>heme b</name>
        <dbReference type="ChEBI" id="CHEBI:60344"/>
        <label>bD</label>
    </ligand>
    <ligandPart>
        <name>Fe</name>
        <dbReference type="ChEBI" id="CHEBI:18248"/>
    </ligandPart>
</feature>
<dbReference type="InterPro" id="IPR004224">
    <property type="entry name" value="Fum_red_B_TM"/>
</dbReference>
<dbReference type="AlphaFoldDB" id="A0A9D1QZ12"/>
<accession>A0A9D1QZ12</accession>
<comment type="subcellular location">
    <subcellularLocation>
        <location evidence="1">Membrane</location>
    </subcellularLocation>
</comment>
<gene>
    <name evidence="10" type="ORF">H9874_03765</name>
</gene>
<dbReference type="Gene3D" id="1.20.1300.10">
    <property type="entry name" value="Fumarate reductase/succinate dehydrogenase, transmembrane subunit"/>
    <property type="match status" value="1"/>
</dbReference>
<keyword evidence="7 9" id="KW-0472">Membrane</keyword>
<keyword evidence="5 9" id="KW-1133">Transmembrane helix</keyword>
<evidence type="ECO:0000256" key="3">
    <source>
        <dbReference type="ARBA" id="ARBA00022692"/>
    </source>
</evidence>
<evidence type="ECO:0000313" key="11">
    <source>
        <dbReference type="Proteomes" id="UP000824264"/>
    </source>
</evidence>
<dbReference type="Pfam" id="PF01127">
    <property type="entry name" value="Sdh_cyt"/>
    <property type="match status" value="1"/>
</dbReference>
<feature type="binding site" description="axial binding residue" evidence="8">
    <location>
        <position position="129"/>
    </location>
    <ligand>
        <name>heme b</name>
        <dbReference type="ChEBI" id="CHEBI:60344"/>
        <label>bD</label>
    </ligand>
    <ligandPart>
        <name>Fe</name>
        <dbReference type="ChEBI" id="CHEBI:18248"/>
    </ligandPart>
</feature>
<evidence type="ECO:0000256" key="7">
    <source>
        <dbReference type="ARBA" id="ARBA00023136"/>
    </source>
</evidence>
<evidence type="ECO:0000256" key="5">
    <source>
        <dbReference type="ARBA" id="ARBA00022989"/>
    </source>
</evidence>
<dbReference type="SUPFAM" id="SSF81343">
    <property type="entry name" value="Fumarate reductase respiratory complex transmembrane subunits"/>
    <property type="match status" value="1"/>
</dbReference>
<proteinExistence type="predicted"/>
<comment type="caution">
    <text evidence="10">The sequence shown here is derived from an EMBL/GenBank/DDBJ whole genome shotgun (WGS) entry which is preliminary data.</text>
</comment>
<evidence type="ECO:0000313" key="10">
    <source>
        <dbReference type="EMBL" id="HIW78244.1"/>
    </source>
</evidence>
<dbReference type="EMBL" id="DXGI01000132">
    <property type="protein sequence ID" value="HIW78244.1"/>
    <property type="molecule type" value="Genomic_DNA"/>
</dbReference>
<feature type="binding site" description="axial binding residue" evidence="8">
    <location>
        <position position="79"/>
    </location>
    <ligand>
        <name>heme b</name>
        <dbReference type="ChEBI" id="CHEBI:60344"/>
        <label>bD</label>
    </ligand>
    <ligandPart>
        <name>Fe</name>
        <dbReference type="ChEBI" id="CHEBI:18248"/>
    </ligandPart>
</feature>
<organism evidence="10 11">
    <name type="scientific">Candidatus Bilophila faecipullorum</name>
    <dbReference type="NCBI Taxonomy" id="2838482"/>
    <lineage>
        <taxon>Bacteria</taxon>
        <taxon>Pseudomonadati</taxon>
        <taxon>Thermodesulfobacteriota</taxon>
        <taxon>Desulfovibrionia</taxon>
        <taxon>Desulfovibrionales</taxon>
        <taxon>Desulfovibrionaceae</taxon>
        <taxon>Bilophila</taxon>
    </lineage>
</organism>
<reference evidence="10" key="1">
    <citation type="journal article" date="2021" name="PeerJ">
        <title>Extensive microbial diversity within the chicken gut microbiome revealed by metagenomics and culture.</title>
        <authorList>
            <person name="Gilroy R."/>
            <person name="Ravi A."/>
            <person name="Getino M."/>
            <person name="Pursley I."/>
            <person name="Horton D.L."/>
            <person name="Alikhan N.F."/>
            <person name="Baker D."/>
            <person name="Gharbi K."/>
            <person name="Hall N."/>
            <person name="Watson M."/>
            <person name="Adriaenssens E.M."/>
            <person name="Foster-Nyarko E."/>
            <person name="Jarju S."/>
            <person name="Secka A."/>
            <person name="Antonio M."/>
            <person name="Oren A."/>
            <person name="Chaudhuri R.R."/>
            <person name="La Ragione R."/>
            <person name="Hildebrand F."/>
            <person name="Pallen M.J."/>
        </authorList>
    </citation>
    <scope>NUCLEOTIDE SEQUENCE</scope>
    <source>
        <strain evidence="10">ChiSxjej5B17-1746</strain>
    </source>
</reference>
<evidence type="ECO:0000256" key="9">
    <source>
        <dbReference type="SAM" id="Phobius"/>
    </source>
</evidence>